<reference evidence="6 7" key="1">
    <citation type="submission" date="2017-06" db="EMBL/GenBank/DDBJ databases">
        <title>Complete genome sequence of Paenibacillus donghaensis KCTC 13049T isolated from East Sea sediment, South Korea.</title>
        <authorList>
            <person name="Jung B.K."/>
            <person name="Hong S.-J."/>
            <person name="Shin J.-H."/>
        </authorList>
    </citation>
    <scope>NUCLEOTIDE SEQUENCE [LARGE SCALE GENOMIC DNA]</scope>
    <source>
        <strain evidence="6 7">KCTC 13049</strain>
    </source>
</reference>
<evidence type="ECO:0000313" key="6">
    <source>
        <dbReference type="EMBL" id="ASA25182.1"/>
    </source>
</evidence>
<evidence type="ECO:0000313" key="7">
    <source>
        <dbReference type="Proteomes" id="UP000249890"/>
    </source>
</evidence>
<protein>
    <recommendedName>
        <fullName evidence="5">HTH araC/xylS-type domain-containing protein</fullName>
    </recommendedName>
</protein>
<dbReference type="PRINTS" id="PR00032">
    <property type="entry name" value="HTHARAC"/>
</dbReference>
<gene>
    <name evidence="6" type="ORF">B9T62_33285</name>
</gene>
<keyword evidence="2" id="KW-0238">DNA-binding</keyword>
<dbReference type="KEGG" id="pdh:B9T62_33285"/>
<keyword evidence="3" id="KW-0804">Transcription</keyword>
<dbReference type="OrthoDB" id="6506763at2"/>
<name>A0A2Z2KTK5_9BACL</name>
<feature type="compositionally biased region" description="Polar residues" evidence="4">
    <location>
        <begin position="34"/>
        <end position="52"/>
    </location>
</feature>
<sequence length="52" mass="5716">MLLLPSTLVSEAAEQTGFADLCCFSRAIKKQHGLSPQSYRKQSAQANPESIY</sequence>
<organism evidence="6 7">
    <name type="scientific">Paenibacillus donghaensis</name>
    <dbReference type="NCBI Taxonomy" id="414771"/>
    <lineage>
        <taxon>Bacteria</taxon>
        <taxon>Bacillati</taxon>
        <taxon>Bacillota</taxon>
        <taxon>Bacilli</taxon>
        <taxon>Bacillales</taxon>
        <taxon>Paenibacillaceae</taxon>
        <taxon>Paenibacillus</taxon>
    </lineage>
</organism>
<dbReference type="InterPro" id="IPR020449">
    <property type="entry name" value="Tscrpt_reg_AraC-type_HTH"/>
</dbReference>
<dbReference type="AlphaFoldDB" id="A0A2Z2KTK5"/>
<evidence type="ECO:0000256" key="2">
    <source>
        <dbReference type="ARBA" id="ARBA00023125"/>
    </source>
</evidence>
<accession>A0A2Z2KTK5</accession>
<dbReference type="GO" id="GO:0003700">
    <property type="term" value="F:DNA-binding transcription factor activity"/>
    <property type="evidence" value="ECO:0007669"/>
    <property type="project" value="InterPro"/>
</dbReference>
<evidence type="ECO:0000256" key="4">
    <source>
        <dbReference type="SAM" id="MobiDB-lite"/>
    </source>
</evidence>
<dbReference type="SUPFAM" id="SSF46689">
    <property type="entry name" value="Homeodomain-like"/>
    <property type="match status" value="1"/>
</dbReference>
<dbReference type="GO" id="GO:0043565">
    <property type="term" value="F:sequence-specific DNA binding"/>
    <property type="evidence" value="ECO:0007669"/>
    <property type="project" value="InterPro"/>
</dbReference>
<keyword evidence="7" id="KW-1185">Reference proteome</keyword>
<dbReference type="Proteomes" id="UP000249890">
    <property type="component" value="Chromosome"/>
</dbReference>
<evidence type="ECO:0000256" key="3">
    <source>
        <dbReference type="ARBA" id="ARBA00023163"/>
    </source>
</evidence>
<proteinExistence type="predicted"/>
<keyword evidence="1" id="KW-0805">Transcription regulation</keyword>
<dbReference type="Gene3D" id="1.10.10.60">
    <property type="entry name" value="Homeodomain-like"/>
    <property type="match status" value="1"/>
</dbReference>
<dbReference type="EMBL" id="CP021780">
    <property type="protein sequence ID" value="ASA25182.1"/>
    <property type="molecule type" value="Genomic_DNA"/>
</dbReference>
<dbReference type="InterPro" id="IPR018060">
    <property type="entry name" value="HTH_AraC"/>
</dbReference>
<feature type="domain" description="HTH araC/xylS-type" evidence="5">
    <location>
        <begin position="1"/>
        <end position="42"/>
    </location>
</feature>
<dbReference type="PROSITE" id="PS01124">
    <property type="entry name" value="HTH_ARAC_FAMILY_2"/>
    <property type="match status" value="1"/>
</dbReference>
<feature type="region of interest" description="Disordered" evidence="4">
    <location>
        <begin position="31"/>
        <end position="52"/>
    </location>
</feature>
<dbReference type="InterPro" id="IPR009057">
    <property type="entry name" value="Homeodomain-like_sf"/>
</dbReference>
<evidence type="ECO:0000256" key="1">
    <source>
        <dbReference type="ARBA" id="ARBA00023015"/>
    </source>
</evidence>
<evidence type="ECO:0000259" key="5">
    <source>
        <dbReference type="PROSITE" id="PS01124"/>
    </source>
</evidence>